<dbReference type="Pfam" id="PF12728">
    <property type="entry name" value="HTH_17"/>
    <property type="match status" value="1"/>
</dbReference>
<dbReference type="GO" id="GO:0003677">
    <property type="term" value="F:DNA binding"/>
    <property type="evidence" value="ECO:0007669"/>
    <property type="project" value="InterPro"/>
</dbReference>
<protein>
    <recommendedName>
        <fullName evidence="1">Helix-turn-helix domain-containing protein</fullName>
    </recommendedName>
</protein>
<dbReference type="NCBIfam" id="TIGR01764">
    <property type="entry name" value="excise"/>
    <property type="match status" value="1"/>
</dbReference>
<dbReference type="SUPFAM" id="SSF46955">
    <property type="entry name" value="Putative DNA-binding domain"/>
    <property type="match status" value="1"/>
</dbReference>
<gene>
    <name evidence="2" type="ORF">S12H4_09190</name>
</gene>
<dbReference type="EMBL" id="BARW01003682">
    <property type="protein sequence ID" value="GAI69994.1"/>
    <property type="molecule type" value="Genomic_DNA"/>
</dbReference>
<comment type="caution">
    <text evidence="2">The sequence shown here is derived from an EMBL/GenBank/DDBJ whole genome shotgun (WGS) entry which is preliminary data.</text>
</comment>
<accession>X1SQC4</accession>
<sequence>MVNPIELHDYVNQTRTAEILGISRMTLWQWLKDGRIQAVIVGGLRMIPQSEIERLKKEKNNQAAEV</sequence>
<organism evidence="2">
    <name type="scientific">marine sediment metagenome</name>
    <dbReference type="NCBI Taxonomy" id="412755"/>
    <lineage>
        <taxon>unclassified sequences</taxon>
        <taxon>metagenomes</taxon>
        <taxon>ecological metagenomes</taxon>
    </lineage>
</organism>
<reference evidence="2" key="1">
    <citation type="journal article" date="2014" name="Front. Microbiol.">
        <title>High frequency of phylogenetically diverse reductive dehalogenase-homologous genes in deep subseafloor sedimentary metagenomes.</title>
        <authorList>
            <person name="Kawai M."/>
            <person name="Futagami T."/>
            <person name="Toyoda A."/>
            <person name="Takaki Y."/>
            <person name="Nishi S."/>
            <person name="Hori S."/>
            <person name="Arai W."/>
            <person name="Tsubouchi T."/>
            <person name="Morono Y."/>
            <person name="Uchiyama I."/>
            <person name="Ito T."/>
            <person name="Fujiyama A."/>
            <person name="Inagaki F."/>
            <person name="Takami H."/>
        </authorList>
    </citation>
    <scope>NUCLEOTIDE SEQUENCE</scope>
    <source>
        <strain evidence="2">Expedition CK06-06</strain>
    </source>
</reference>
<evidence type="ECO:0000313" key="2">
    <source>
        <dbReference type="EMBL" id="GAI69994.1"/>
    </source>
</evidence>
<dbReference type="InterPro" id="IPR041657">
    <property type="entry name" value="HTH_17"/>
</dbReference>
<dbReference type="AlphaFoldDB" id="X1SQC4"/>
<proteinExistence type="predicted"/>
<dbReference type="InterPro" id="IPR009061">
    <property type="entry name" value="DNA-bd_dom_put_sf"/>
</dbReference>
<dbReference type="InterPro" id="IPR010093">
    <property type="entry name" value="SinI_DNA-bd"/>
</dbReference>
<dbReference type="Gene3D" id="1.10.10.60">
    <property type="entry name" value="Homeodomain-like"/>
    <property type="match status" value="1"/>
</dbReference>
<name>X1SQC4_9ZZZZ</name>
<feature type="domain" description="Helix-turn-helix" evidence="1">
    <location>
        <begin position="16"/>
        <end position="58"/>
    </location>
</feature>
<evidence type="ECO:0000259" key="1">
    <source>
        <dbReference type="Pfam" id="PF12728"/>
    </source>
</evidence>